<feature type="signal peptide" evidence="9">
    <location>
        <begin position="1"/>
        <end position="23"/>
    </location>
</feature>
<feature type="compositionally biased region" description="Low complexity" evidence="8">
    <location>
        <begin position="66"/>
        <end position="91"/>
    </location>
</feature>
<organism evidence="12 13">
    <name type="scientific">Massarina eburnea CBS 473.64</name>
    <dbReference type="NCBI Taxonomy" id="1395130"/>
    <lineage>
        <taxon>Eukaryota</taxon>
        <taxon>Fungi</taxon>
        <taxon>Dikarya</taxon>
        <taxon>Ascomycota</taxon>
        <taxon>Pezizomycotina</taxon>
        <taxon>Dothideomycetes</taxon>
        <taxon>Pleosporomycetidae</taxon>
        <taxon>Pleosporales</taxon>
        <taxon>Massarineae</taxon>
        <taxon>Massarinaceae</taxon>
        <taxon>Massarina</taxon>
    </lineage>
</organism>
<keyword evidence="2 9" id="KW-0732">Signal</keyword>
<dbReference type="PANTHER" id="PTHR31490">
    <property type="entry name" value="GLYCOSYL HYDROLASE"/>
    <property type="match status" value="1"/>
</dbReference>
<dbReference type="Proteomes" id="UP000799753">
    <property type="component" value="Unassembled WGS sequence"/>
</dbReference>
<feature type="compositionally biased region" description="Polar residues" evidence="8">
    <location>
        <begin position="92"/>
        <end position="105"/>
    </location>
</feature>
<evidence type="ECO:0000256" key="6">
    <source>
        <dbReference type="ARBA" id="ARBA00023326"/>
    </source>
</evidence>
<sequence length="471" mass="48893">MHFTGQSLYFTVLTLSSTSAVLAAVQPYGQCGGQMHTGETTCTDGWECKEYNNYYSQCTQASGSGSGSSASSSQAAAQPSTQSSAAPIASSNGTAPSSTGASAKPSATTLLTQTKSSSAAVTSSVSKIADVAATTSPSIIITTTAAASASASAAPSSGSSNSTAGSGANGADCSINAAFVAKGKKYFGVAADKGTLSDTTNEQTVIDNFGQVTPENSMKWDATESTEGTFTFTTSDYLVDWASTNSKLVRGHTTVWHSQLPTWVSSITDKDTLTDVMNTHITKLLTQYKGSIYAWDIVNEILGEDGTFRSSVFYNVLGEDFVSTAFKTARAADPDAKLYINDYNLDSASYAKTTAMVEKVTAWVAAGVPIDGIGSQSHLAGSWPISDYAGALKSICAVVDECAITELDIKGAAAADYEAVVQACLDVSNCVGMTVWGVSDKDSWRASSTPLLFDEEFAAKEAYNGICAMLV</sequence>
<evidence type="ECO:0000313" key="12">
    <source>
        <dbReference type="EMBL" id="KAF2638445.1"/>
    </source>
</evidence>
<gene>
    <name evidence="12" type="ORF">P280DRAFT_491849</name>
</gene>
<evidence type="ECO:0000256" key="8">
    <source>
        <dbReference type="SAM" id="MobiDB-lite"/>
    </source>
</evidence>
<dbReference type="PROSITE" id="PS00562">
    <property type="entry name" value="CBM1_1"/>
    <property type="match status" value="1"/>
</dbReference>
<dbReference type="GO" id="GO:0000272">
    <property type="term" value="P:polysaccharide catabolic process"/>
    <property type="evidence" value="ECO:0007669"/>
    <property type="project" value="UniProtKB-KW"/>
</dbReference>
<dbReference type="Pfam" id="PF00734">
    <property type="entry name" value="CBM_1"/>
    <property type="match status" value="1"/>
</dbReference>
<dbReference type="PANTHER" id="PTHR31490:SF76">
    <property type="entry name" value="ENDO-1,4-BETA-XYLANASE C"/>
    <property type="match status" value="1"/>
</dbReference>
<feature type="domain" description="CBM1" evidence="10">
    <location>
        <begin position="23"/>
        <end position="59"/>
    </location>
</feature>
<dbReference type="Gene3D" id="3.20.20.80">
    <property type="entry name" value="Glycosidases"/>
    <property type="match status" value="1"/>
</dbReference>
<evidence type="ECO:0000256" key="7">
    <source>
        <dbReference type="RuleBase" id="RU361174"/>
    </source>
</evidence>
<dbReference type="OrthoDB" id="3055998at2759"/>
<reference evidence="12" key="1">
    <citation type="journal article" date="2020" name="Stud. Mycol.">
        <title>101 Dothideomycetes genomes: a test case for predicting lifestyles and emergence of pathogens.</title>
        <authorList>
            <person name="Haridas S."/>
            <person name="Albert R."/>
            <person name="Binder M."/>
            <person name="Bloem J."/>
            <person name="Labutti K."/>
            <person name="Salamov A."/>
            <person name="Andreopoulos B."/>
            <person name="Baker S."/>
            <person name="Barry K."/>
            <person name="Bills G."/>
            <person name="Bluhm B."/>
            <person name="Cannon C."/>
            <person name="Castanera R."/>
            <person name="Culley D."/>
            <person name="Daum C."/>
            <person name="Ezra D."/>
            <person name="Gonzalez J."/>
            <person name="Henrissat B."/>
            <person name="Kuo A."/>
            <person name="Liang C."/>
            <person name="Lipzen A."/>
            <person name="Lutzoni F."/>
            <person name="Magnuson J."/>
            <person name="Mondo S."/>
            <person name="Nolan M."/>
            <person name="Ohm R."/>
            <person name="Pangilinan J."/>
            <person name="Park H.-J."/>
            <person name="Ramirez L."/>
            <person name="Alfaro M."/>
            <person name="Sun H."/>
            <person name="Tritt A."/>
            <person name="Yoshinaga Y."/>
            <person name="Zwiers L.-H."/>
            <person name="Turgeon B."/>
            <person name="Goodwin S."/>
            <person name="Spatafora J."/>
            <person name="Crous P."/>
            <person name="Grigoriev I."/>
        </authorList>
    </citation>
    <scope>NUCLEOTIDE SEQUENCE</scope>
    <source>
        <strain evidence="12">CBS 473.64</strain>
    </source>
</reference>
<evidence type="ECO:0000313" key="13">
    <source>
        <dbReference type="Proteomes" id="UP000799753"/>
    </source>
</evidence>
<evidence type="ECO:0000256" key="9">
    <source>
        <dbReference type="SAM" id="SignalP"/>
    </source>
</evidence>
<dbReference type="SUPFAM" id="SSF51445">
    <property type="entry name" value="(Trans)glycosidases"/>
    <property type="match status" value="1"/>
</dbReference>
<dbReference type="PROSITE" id="PS51164">
    <property type="entry name" value="CBM1_2"/>
    <property type="match status" value="1"/>
</dbReference>
<evidence type="ECO:0000256" key="4">
    <source>
        <dbReference type="ARBA" id="ARBA00023277"/>
    </source>
</evidence>
<dbReference type="GO" id="GO:0005576">
    <property type="term" value="C:extracellular region"/>
    <property type="evidence" value="ECO:0007669"/>
    <property type="project" value="InterPro"/>
</dbReference>
<dbReference type="InterPro" id="IPR000254">
    <property type="entry name" value="CBD"/>
</dbReference>
<feature type="domain" description="GH10" evidence="11">
    <location>
        <begin position="190"/>
        <end position="469"/>
    </location>
</feature>
<dbReference type="Pfam" id="PF00331">
    <property type="entry name" value="Glyco_hydro_10"/>
    <property type="match status" value="1"/>
</dbReference>
<keyword evidence="6 7" id="KW-0624">Polysaccharide degradation</keyword>
<keyword evidence="13" id="KW-1185">Reference proteome</keyword>
<dbReference type="InterPro" id="IPR035971">
    <property type="entry name" value="CBD_sf"/>
</dbReference>
<evidence type="ECO:0000256" key="5">
    <source>
        <dbReference type="ARBA" id="ARBA00023295"/>
    </source>
</evidence>
<dbReference type="SUPFAM" id="SSF57180">
    <property type="entry name" value="Cellulose-binding domain"/>
    <property type="match status" value="1"/>
</dbReference>
<comment type="similarity">
    <text evidence="1 7">Belongs to the glycosyl hydrolase 10 (cellulase F) family.</text>
</comment>
<dbReference type="SMART" id="SM00236">
    <property type="entry name" value="fCBD"/>
    <property type="match status" value="1"/>
</dbReference>
<dbReference type="InterPro" id="IPR017853">
    <property type="entry name" value="GH"/>
</dbReference>
<proteinExistence type="inferred from homology"/>
<feature type="region of interest" description="Disordered" evidence="8">
    <location>
        <begin position="66"/>
        <end position="105"/>
    </location>
</feature>
<evidence type="ECO:0000259" key="10">
    <source>
        <dbReference type="PROSITE" id="PS51164"/>
    </source>
</evidence>
<dbReference type="GO" id="GO:0031176">
    <property type="term" value="F:endo-1,4-beta-xylanase activity"/>
    <property type="evidence" value="ECO:0007669"/>
    <property type="project" value="UniProtKB-EC"/>
</dbReference>
<protein>
    <recommendedName>
        <fullName evidence="7">Beta-xylanase</fullName>
        <ecNumber evidence="7">3.2.1.8</ecNumber>
    </recommendedName>
</protein>
<accession>A0A6A6RTK4</accession>
<dbReference type="PRINTS" id="PR00134">
    <property type="entry name" value="GLHYDRLASE10"/>
</dbReference>
<dbReference type="EC" id="3.2.1.8" evidence="7"/>
<evidence type="ECO:0000259" key="11">
    <source>
        <dbReference type="PROSITE" id="PS51760"/>
    </source>
</evidence>
<name>A0A6A6RTK4_9PLEO</name>
<comment type="catalytic activity">
    <reaction evidence="7">
        <text>Endohydrolysis of (1-&gt;4)-beta-D-xylosidic linkages in xylans.</text>
        <dbReference type="EC" id="3.2.1.8"/>
    </reaction>
</comment>
<keyword evidence="4 7" id="KW-0119">Carbohydrate metabolism</keyword>
<dbReference type="AlphaFoldDB" id="A0A6A6RTK4"/>
<dbReference type="GO" id="GO:0030248">
    <property type="term" value="F:cellulose binding"/>
    <property type="evidence" value="ECO:0007669"/>
    <property type="project" value="InterPro"/>
</dbReference>
<dbReference type="SMART" id="SM00633">
    <property type="entry name" value="Glyco_10"/>
    <property type="match status" value="1"/>
</dbReference>
<dbReference type="PROSITE" id="PS51760">
    <property type="entry name" value="GH10_2"/>
    <property type="match status" value="1"/>
</dbReference>
<keyword evidence="3 7" id="KW-0378">Hydrolase</keyword>
<dbReference type="InterPro" id="IPR044846">
    <property type="entry name" value="GH10"/>
</dbReference>
<feature type="chain" id="PRO_5025693343" description="Beta-xylanase" evidence="9">
    <location>
        <begin position="24"/>
        <end position="471"/>
    </location>
</feature>
<keyword evidence="5 7" id="KW-0326">Glycosidase</keyword>
<dbReference type="InterPro" id="IPR001000">
    <property type="entry name" value="GH10_dom"/>
</dbReference>
<evidence type="ECO:0000256" key="3">
    <source>
        <dbReference type="ARBA" id="ARBA00022801"/>
    </source>
</evidence>
<evidence type="ECO:0000256" key="2">
    <source>
        <dbReference type="ARBA" id="ARBA00022729"/>
    </source>
</evidence>
<evidence type="ECO:0000256" key="1">
    <source>
        <dbReference type="ARBA" id="ARBA00007495"/>
    </source>
</evidence>
<dbReference type="EMBL" id="MU006790">
    <property type="protein sequence ID" value="KAF2638445.1"/>
    <property type="molecule type" value="Genomic_DNA"/>
</dbReference>